<dbReference type="InterPro" id="IPR035906">
    <property type="entry name" value="MetI-like_sf"/>
</dbReference>
<evidence type="ECO:0000256" key="3">
    <source>
        <dbReference type="ARBA" id="ARBA00022475"/>
    </source>
</evidence>
<evidence type="ECO:0000313" key="9">
    <source>
        <dbReference type="EMBL" id="RGK77774.1"/>
    </source>
</evidence>
<keyword evidence="2 7" id="KW-0813">Transport</keyword>
<evidence type="ECO:0000256" key="5">
    <source>
        <dbReference type="ARBA" id="ARBA00022989"/>
    </source>
</evidence>
<organism evidence="9 10">
    <name type="scientific">Dorea formicigenerans</name>
    <dbReference type="NCBI Taxonomy" id="39486"/>
    <lineage>
        <taxon>Bacteria</taxon>
        <taxon>Bacillati</taxon>
        <taxon>Bacillota</taxon>
        <taxon>Clostridia</taxon>
        <taxon>Lachnospirales</taxon>
        <taxon>Lachnospiraceae</taxon>
        <taxon>Dorea</taxon>
    </lineage>
</organism>
<proteinExistence type="inferred from homology"/>
<dbReference type="Pfam" id="PF19300">
    <property type="entry name" value="BPD_transp_1_N"/>
    <property type="match status" value="1"/>
</dbReference>
<dbReference type="AlphaFoldDB" id="A0A3E4PCP1"/>
<name>A0A3E4PCP1_9FIRM</name>
<gene>
    <name evidence="9" type="ORF">DXC93_16265</name>
</gene>
<accession>A0A3E4PCP1</accession>
<dbReference type="InterPro" id="IPR045621">
    <property type="entry name" value="BPD_transp_1_N"/>
</dbReference>
<comment type="caution">
    <text evidence="9">The sequence shown here is derived from an EMBL/GenBank/DDBJ whole genome shotgun (WGS) entry which is preliminary data.</text>
</comment>
<dbReference type="Gene3D" id="1.10.3720.10">
    <property type="entry name" value="MetI-like"/>
    <property type="match status" value="1"/>
</dbReference>
<feature type="transmembrane region" description="Helical" evidence="7">
    <location>
        <begin position="140"/>
        <end position="167"/>
    </location>
</feature>
<dbReference type="CDD" id="cd06261">
    <property type="entry name" value="TM_PBP2"/>
    <property type="match status" value="1"/>
</dbReference>
<dbReference type="PANTHER" id="PTHR43163">
    <property type="entry name" value="DIPEPTIDE TRANSPORT SYSTEM PERMEASE PROTEIN DPPB-RELATED"/>
    <property type="match status" value="1"/>
</dbReference>
<keyword evidence="3" id="KW-1003">Cell membrane</keyword>
<evidence type="ECO:0000256" key="2">
    <source>
        <dbReference type="ARBA" id="ARBA00022448"/>
    </source>
</evidence>
<feature type="domain" description="ABC transmembrane type-1" evidence="8">
    <location>
        <begin position="100"/>
        <end position="310"/>
    </location>
</feature>
<evidence type="ECO:0000256" key="6">
    <source>
        <dbReference type="ARBA" id="ARBA00023136"/>
    </source>
</evidence>
<feature type="transmembrane region" description="Helical" evidence="7">
    <location>
        <begin position="187"/>
        <end position="206"/>
    </location>
</feature>
<feature type="transmembrane region" description="Helical" evidence="7">
    <location>
        <begin position="241"/>
        <end position="267"/>
    </location>
</feature>
<dbReference type="Proteomes" id="UP000261324">
    <property type="component" value="Unassembled WGS sequence"/>
</dbReference>
<evidence type="ECO:0000256" key="7">
    <source>
        <dbReference type="RuleBase" id="RU363032"/>
    </source>
</evidence>
<comment type="similarity">
    <text evidence="7">Belongs to the binding-protein-dependent transport system permease family.</text>
</comment>
<evidence type="ECO:0000256" key="1">
    <source>
        <dbReference type="ARBA" id="ARBA00004651"/>
    </source>
</evidence>
<protein>
    <submittedName>
        <fullName evidence="9">ABC transporter permease</fullName>
    </submittedName>
</protein>
<dbReference type="Pfam" id="PF00528">
    <property type="entry name" value="BPD_transp_1"/>
    <property type="match status" value="1"/>
</dbReference>
<feature type="transmembrane region" description="Helical" evidence="7">
    <location>
        <begin position="12"/>
        <end position="30"/>
    </location>
</feature>
<dbReference type="EMBL" id="QSRA01000037">
    <property type="protein sequence ID" value="RGK77774.1"/>
    <property type="molecule type" value="Genomic_DNA"/>
</dbReference>
<dbReference type="InterPro" id="IPR000515">
    <property type="entry name" value="MetI-like"/>
</dbReference>
<dbReference type="GO" id="GO:0055085">
    <property type="term" value="P:transmembrane transport"/>
    <property type="evidence" value="ECO:0007669"/>
    <property type="project" value="InterPro"/>
</dbReference>
<keyword evidence="4 7" id="KW-0812">Transmembrane</keyword>
<evidence type="ECO:0000259" key="8">
    <source>
        <dbReference type="PROSITE" id="PS50928"/>
    </source>
</evidence>
<dbReference type="SUPFAM" id="SSF161098">
    <property type="entry name" value="MetI-like"/>
    <property type="match status" value="1"/>
</dbReference>
<evidence type="ECO:0000313" key="10">
    <source>
        <dbReference type="Proteomes" id="UP000261324"/>
    </source>
</evidence>
<dbReference type="PANTHER" id="PTHR43163:SF6">
    <property type="entry name" value="DIPEPTIDE TRANSPORT SYSTEM PERMEASE PROTEIN DPPB-RELATED"/>
    <property type="match status" value="1"/>
</dbReference>
<evidence type="ECO:0000256" key="4">
    <source>
        <dbReference type="ARBA" id="ARBA00022692"/>
    </source>
</evidence>
<feature type="transmembrane region" description="Helical" evidence="7">
    <location>
        <begin position="287"/>
        <end position="313"/>
    </location>
</feature>
<dbReference type="GO" id="GO:0005886">
    <property type="term" value="C:plasma membrane"/>
    <property type="evidence" value="ECO:0007669"/>
    <property type="project" value="UniProtKB-SubCell"/>
</dbReference>
<reference evidence="9 10" key="1">
    <citation type="submission" date="2018-08" db="EMBL/GenBank/DDBJ databases">
        <title>A genome reference for cultivated species of the human gut microbiota.</title>
        <authorList>
            <person name="Zou Y."/>
            <person name="Xue W."/>
            <person name="Luo G."/>
        </authorList>
    </citation>
    <scope>NUCLEOTIDE SEQUENCE [LARGE SCALE GENOMIC DNA]</scope>
    <source>
        <strain evidence="9 10">TF09-3</strain>
    </source>
</reference>
<keyword evidence="6 7" id="KW-0472">Membrane</keyword>
<feature type="transmembrane region" description="Helical" evidence="7">
    <location>
        <begin position="104"/>
        <end position="128"/>
    </location>
</feature>
<dbReference type="PROSITE" id="PS50928">
    <property type="entry name" value="ABC_TM1"/>
    <property type="match status" value="1"/>
</dbReference>
<dbReference type="RefSeq" id="WP_117660855.1">
    <property type="nucleotide sequence ID" value="NZ_AP031430.1"/>
</dbReference>
<keyword evidence="5 7" id="KW-1133">Transmembrane helix</keyword>
<sequence length="326" mass="35748">MKKFIAKRLAQMLVVFVAVSMFAFSIIYFSPGDPLYLYTSPAVSSYKMSDEQLDAMRESLGLNGNVAERYVSWAGKMLQGDWGLSVSNHQPVKKQIMDKLPNTIGLMGAALVLSILLSIPLGLLAGYYKNKWIDNIVSGISYLGISLPAFWFGIMMIILFSLNLGWLPSSGMHAIGHTSTGDLIKHAILPTLVLSVNNTAVFVRYIRANTIEQMEEDYVMTAVSKGVPQFQVMKGHVLKNCLLPIITMVGMNFGTLITGSFVVESVFGWPGLGTLCMSAINSRDYTMIMGITMLACVVLLIGNFLADILYGFADPRIKQGKEKSNG</sequence>
<comment type="subcellular location">
    <subcellularLocation>
        <location evidence="1 7">Cell membrane</location>
        <topology evidence="1 7">Multi-pass membrane protein</topology>
    </subcellularLocation>
</comment>